<evidence type="ECO:0000313" key="3">
    <source>
        <dbReference type="Proteomes" id="UP000237000"/>
    </source>
</evidence>
<gene>
    <name evidence="2" type="ORF">TorRG33x02_054400</name>
</gene>
<dbReference type="Proteomes" id="UP000237000">
    <property type="component" value="Unassembled WGS sequence"/>
</dbReference>
<comment type="caution">
    <text evidence="2">The sequence shown here is derived from an EMBL/GenBank/DDBJ whole genome shotgun (WGS) entry which is preliminary data.</text>
</comment>
<organism evidence="2 3">
    <name type="scientific">Trema orientale</name>
    <name type="common">Charcoal tree</name>
    <name type="synonym">Celtis orientalis</name>
    <dbReference type="NCBI Taxonomy" id="63057"/>
    <lineage>
        <taxon>Eukaryota</taxon>
        <taxon>Viridiplantae</taxon>
        <taxon>Streptophyta</taxon>
        <taxon>Embryophyta</taxon>
        <taxon>Tracheophyta</taxon>
        <taxon>Spermatophyta</taxon>
        <taxon>Magnoliopsida</taxon>
        <taxon>eudicotyledons</taxon>
        <taxon>Gunneridae</taxon>
        <taxon>Pentapetalae</taxon>
        <taxon>rosids</taxon>
        <taxon>fabids</taxon>
        <taxon>Rosales</taxon>
        <taxon>Cannabaceae</taxon>
        <taxon>Trema</taxon>
    </lineage>
</organism>
<keyword evidence="3" id="KW-1185">Reference proteome</keyword>
<accession>A0A2P5FM02</accession>
<dbReference type="AlphaFoldDB" id="A0A2P5FM02"/>
<evidence type="ECO:0000256" key="1">
    <source>
        <dbReference type="SAM" id="MobiDB-lite"/>
    </source>
</evidence>
<name>A0A2P5FM02_TREOI</name>
<reference evidence="3" key="1">
    <citation type="submission" date="2016-06" db="EMBL/GenBank/DDBJ databases">
        <title>Parallel loss of symbiosis genes in relatives of nitrogen-fixing non-legume Parasponia.</title>
        <authorList>
            <person name="Van Velzen R."/>
            <person name="Holmer R."/>
            <person name="Bu F."/>
            <person name="Rutten L."/>
            <person name="Van Zeijl A."/>
            <person name="Liu W."/>
            <person name="Santuari L."/>
            <person name="Cao Q."/>
            <person name="Sharma T."/>
            <person name="Shen D."/>
            <person name="Roswanjaya Y."/>
            <person name="Wardhani T."/>
            <person name="Kalhor M.S."/>
            <person name="Jansen J."/>
            <person name="Van den Hoogen J."/>
            <person name="Gungor B."/>
            <person name="Hartog M."/>
            <person name="Hontelez J."/>
            <person name="Verver J."/>
            <person name="Yang W.-C."/>
            <person name="Schijlen E."/>
            <person name="Repin R."/>
            <person name="Schilthuizen M."/>
            <person name="Schranz E."/>
            <person name="Heidstra R."/>
            <person name="Miyata K."/>
            <person name="Fedorova E."/>
            <person name="Kohlen W."/>
            <person name="Bisseling T."/>
            <person name="Smit S."/>
            <person name="Geurts R."/>
        </authorList>
    </citation>
    <scope>NUCLEOTIDE SEQUENCE [LARGE SCALE GENOMIC DNA]</scope>
    <source>
        <strain evidence="3">cv. RG33-2</strain>
    </source>
</reference>
<feature type="compositionally biased region" description="Basic and acidic residues" evidence="1">
    <location>
        <begin position="1"/>
        <end position="12"/>
    </location>
</feature>
<proteinExistence type="predicted"/>
<protein>
    <submittedName>
        <fullName evidence="2">Uncharacterized protein</fullName>
    </submittedName>
</protein>
<dbReference type="InParanoid" id="A0A2P5FM02"/>
<evidence type="ECO:0000313" key="2">
    <source>
        <dbReference type="EMBL" id="PON98825.1"/>
    </source>
</evidence>
<feature type="region of interest" description="Disordered" evidence="1">
    <location>
        <begin position="1"/>
        <end position="23"/>
    </location>
</feature>
<dbReference type="EMBL" id="JXTC01000022">
    <property type="protein sequence ID" value="PON98825.1"/>
    <property type="molecule type" value="Genomic_DNA"/>
</dbReference>
<sequence>MARFDTCEKDNKPSNLPVSPPPIHRAMTSSSHIVLPDHIHLENHPITFTNSCITIGGFSLSRLSRLKTSTIL</sequence>